<dbReference type="PANTHER" id="PTHR32309">
    <property type="entry name" value="TYROSINE-PROTEIN KINASE"/>
    <property type="match status" value="1"/>
</dbReference>
<organism evidence="3 4">
    <name type="scientific">Deinococcus cavernae</name>
    <dbReference type="NCBI Taxonomy" id="2320857"/>
    <lineage>
        <taxon>Bacteria</taxon>
        <taxon>Thermotogati</taxon>
        <taxon>Deinococcota</taxon>
        <taxon>Deinococci</taxon>
        <taxon>Deinococcales</taxon>
        <taxon>Deinococcaceae</taxon>
        <taxon>Deinococcus</taxon>
    </lineage>
</organism>
<keyword evidence="1" id="KW-0812">Transmembrane</keyword>
<dbReference type="InterPro" id="IPR002586">
    <property type="entry name" value="CobQ/CobB/MinD/ParA_Nub-bd_dom"/>
</dbReference>
<dbReference type="RefSeq" id="WP_119762925.1">
    <property type="nucleotide sequence ID" value="NZ_QYUJ01000014.1"/>
</dbReference>
<protein>
    <submittedName>
        <fullName evidence="3">Tyrosine-protein kinase family protein</fullName>
    </submittedName>
</protein>
<dbReference type="PANTHER" id="PTHR32309:SF31">
    <property type="entry name" value="CAPSULAR EXOPOLYSACCHARIDE FAMILY"/>
    <property type="match status" value="1"/>
</dbReference>
<keyword evidence="4" id="KW-1185">Reference proteome</keyword>
<feature type="transmembrane region" description="Helical" evidence="1">
    <location>
        <begin position="252"/>
        <end position="269"/>
    </location>
</feature>
<gene>
    <name evidence="3" type="ORF">D3875_08430</name>
</gene>
<feature type="domain" description="CobQ/CobB/MinD/ParA nucleotide binding" evidence="2">
    <location>
        <begin position="357"/>
        <end position="521"/>
    </location>
</feature>
<dbReference type="EMBL" id="QYUJ01000014">
    <property type="protein sequence ID" value="RJF71595.1"/>
    <property type="molecule type" value="Genomic_DNA"/>
</dbReference>
<dbReference type="InterPro" id="IPR050445">
    <property type="entry name" value="Bact_polysacc_biosynth/exp"/>
</dbReference>
<evidence type="ECO:0000256" key="1">
    <source>
        <dbReference type="SAM" id="Phobius"/>
    </source>
</evidence>
<accession>A0A418V6E2</accession>
<name>A0A418V6E2_9DEIO</name>
<comment type="caution">
    <text evidence="3">The sequence shown here is derived from an EMBL/GenBank/DDBJ whole genome shotgun (WGS) entry which is preliminary data.</text>
</comment>
<dbReference type="Pfam" id="PF01656">
    <property type="entry name" value="CbiA"/>
    <property type="match status" value="1"/>
</dbReference>
<dbReference type="Proteomes" id="UP000286287">
    <property type="component" value="Unassembled WGS sequence"/>
</dbReference>
<dbReference type="GO" id="GO:0016301">
    <property type="term" value="F:kinase activity"/>
    <property type="evidence" value="ECO:0007669"/>
    <property type="project" value="UniProtKB-KW"/>
</dbReference>
<reference evidence="3 4" key="1">
    <citation type="submission" date="2018-09" db="EMBL/GenBank/DDBJ databases">
        <authorList>
            <person name="Zhu H."/>
        </authorList>
    </citation>
    <scope>NUCLEOTIDE SEQUENCE [LARGE SCALE GENOMIC DNA]</scope>
    <source>
        <strain evidence="3 4">K2S05-167</strain>
    </source>
</reference>
<keyword evidence="1" id="KW-1133">Transmembrane helix</keyword>
<evidence type="ECO:0000313" key="4">
    <source>
        <dbReference type="Proteomes" id="UP000286287"/>
    </source>
</evidence>
<dbReference type="OrthoDB" id="9794577at2"/>
<evidence type="ECO:0000313" key="3">
    <source>
        <dbReference type="EMBL" id="RJF71595.1"/>
    </source>
</evidence>
<keyword evidence="3" id="KW-0418">Kinase</keyword>
<dbReference type="Gene3D" id="3.40.50.300">
    <property type="entry name" value="P-loop containing nucleotide triphosphate hydrolases"/>
    <property type="match status" value="1"/>
</dbReference>
<evidence type="ECO:0000259" key="2">
    <source>
        <dbReference type="Pfam" id="PF01656"/>
    </source>
</evidence>
<proteinExistence type="predicted"/>
<keyword evidence="3" id="KW-0808">Transferase</keyword>
<feature type="transmembrane region" description="Helical" evidence="1">
    <location>
        <begin position="21"/>
        <end position="40"/>
    </location>
</feature>
<keyword evidence="1" id="KW-0472">Membrane</keyword>
<sequence>MTLPSRVQDLDVGTYLRVLRGAMVPILLGALALAALAFVYSRSRPPVYRATASLAALPTSSGNSVINNTLVSAPALPAGVVGRALRSPDVTRDGVKRLQASVPDSAARRQTLANIAAELRSEKYRTIGLAAEIDQNLIGTYEISALAGTPEVAQATADAFAAALLQWDRARALDGINRARTNLITQRDLLSGQLSAGGQAVGERTLEQMRSEVVQQLQQVEVLRQTVSGTLSPIASAALPVDPVAPKPLRNAILTFGAALFFGLLLALLRDRLGKRVQNPETLRTFGLPVLGLLPPVALRRHNPRGALALLASGSFREQLEFVRVGMLSRLGQADVAAANQHSAETPLVALSSANMDEGKSTLTASLALICAQRGLKVLVVDADIYRQRQKDLLLSRPDKAVTRHQVGDHEIWMQVQPNIDLLTLLDSRIEPAKSQRTIRAMSNHYDLVLVDTPPILKIADTGPFARLMDGLLLVVDVNTGVEQVERLVDETTRLGVNTLGFVLNRYRDVGNSYYEYRSTLTGQEVKIHG</sequence>
<dbReference type="InterPro" id="IPR027417">
    <property type="entry name" value="P-loop_NTPase"/>
</dbReference>
<dbReference type="SUPFAM" id="SSF52540">
    <property type="entry name" value="P-loop containing nucleoside triphosphate hydrolases"/>
    <property type="match status" value="1"/>
</dbReference>
<dbReference type="AlphaFoldDB" id="A0A418V6E2"/>